<feature type="compositionally biased region" description="Low complexity" evidence="1">
    <location>
        <begin position="125"/>
        <end position="147"/>
    </location>
</feature>
<feature type="compositionally biased region" description="Low complexity" evidence="1">
    <location>
        <begin position="47"/>
        <end position="67"/>
    </location>
</feature>
<feature type="compositionally biased region" description="Acidic residues" evidence="1">
    <location>
        <begin position="184"/>
        <end position="203"/>
    </location>
</feature>
<keyword evidence="4" id="KW-1185">Reference proteome</keyword>
<evidence type="ECO:0008006" key="5">
    <source>
        <dbReference type="Google" id="ProtNLM"/>
    </source>
</evidence>
<reference evidence="3" key="1">
    <citation type="submission" date="2023-03" db="EMBL/GenBank/DDBJ databases">
        <title>Multiphase analysis and comparison of six strains from genera Psychromarinibacter, Lutimaribacter, and Maritimibacter, including a novel species: Psychromarinibacter sediminicola sp. nov.</title>
        <authorList>
            <person name="Wang Y.-H."/>
            <person name="Ye M.-Q."/>
            <person name="Du Z.-J."/>
        </authorList>
    </citation>
    <scope>NUCLEOTIDE SEQUENCE</scope>
    <source>
        <strain evidence="3">C21-152</strain>
    </source>
</reference>
<evidence type="ECO:0000256" key="2">
    <source>
        <dbReference type="SAM" id="SignalP"/>
    </source>
</evidence>
<dbReference type="Proteomes" id="UP001220964">
    <property type="component" value="Unassembled WGS sequence"/>
</dbReference>
<evidence type="ECO:0000313" key="3">
    <source>
        <dbReference type="EMBL" id="MDF0601631.1"/>
    </source>
</evidence>
<evidence type="ECO:0000256" key="1">
    <source>
        <dbReference type="SAM" id="MobiDB-lite"/>
    </source>
</evidence>
<keyword evidence="2" id="KW-0732">Signal</keyword>
<evidence type="ECO:0000313" key="4">
    <source>
        <dbReference type="Proteomes" id="UP001220964"/>
    </source>
</evidence>
<dbReference type="EMBL" id="JARGYC010000031">
    <property type="protein sequence ID" value="MDF0601631.1"/>
    <property type="molecule type" value="Genomic_DNA"/>
</dbReference>
<feature type="compositionally biased region" description="Pro residues" evidence="1">
    <location>
        <begin position="113"/>
        <end position="124"/>
    </location>
</feature>
<feature type="region of interest" description="Disordered" evidence="1">
    <location>
        <begin position="41"/>
        <end position="204"/>
    </location>
</feature>
<gene>
    <name evidence="3" type="ORF">P1J78_12875</name>
</gene>
<proteinExistence type="predicted"/>
<dbReference type="AlphaFoldDB" id="A0AAE3NT79"/>
<dbReference type="RefSeq" id="WP_275567772.1">
    <property type="nucleotide sequence ID" value="NZ_JARGYC010000031.1"/>
</dbReference>
<organism evidence="3 4">
    <name type="scientific">Psychromarinibacter sediminicola</name>
    <dbReference type="NCBI Taxonomy" id="3033385"/>
    <lineage>
        <taxon>Bacteria</taxon>
        <taxon>Pseudomonadati</taxon>
        <taxon>Pseudomonadota</taxon>
        <taxon>Alphaproteobacteria</taxon>
        <taxon>Rhodobacterales</taxon>
        <taxon>Paracoccaceae</taxon>
        <taxon>Psychromarinibacter</taxon>
    </lineage>
</organism>
<name>A0AAE3NT79_9RHOB</name>
<protein>
    <recommendedName>
        <fullName evidence="5">Translocase</fullName>
    </recommendedName>
</protein>
<feature type="compositionally biased region" description="Low complexity" evidence="1">
    <location>
        <begin position="74"/>
        <end position="97"/>
    </location>
</feature>
<feature type="signal peptide" evidence="2">
    <location>
        <begin position="1"/>
        <end position="21"/>
    </location>
</feature>
<feature type="compositionally biased region" description="Low complexity" evidence="1">
    <location>
        <begin position="163"/>
        <end position="183"/>
    </location>
</feature>
<feature type="chain" id="PRO_5042115760" description="Translocase" evidence="2">
    <location>
        <begin position="22"/>
        <end position="499"/>
    </location>
</feature>
<sequence>MKQKKRIVTALVTVGAIVAAAQLMQHGNSLSALNPAAPPVTTAGMVTTPTPQPEETAAAETPETAAPDPEETAAAEAPETGLPETTAPETAEAPEATDIPDPAIVTEAVQPEPLVPAPPVPAPDTAPDTETADAAPETTPETGPAPETDSEMAEAPESPAPETPAGETGAVAEAPETVVPETPTESEPEIAEAPEDAPDEATDPDGIALAALDEKPTPAAPETPVVAPEMPAEAEAPGPLPLPKRDLPDRVTAADTAVPDDMAEPPARNEYGLTCGIVLSASEQRSAMVKLTVTAPCRPDQRITVRHAGMVFSAETDGLGDYRVVIPALAAEAEFEVTFLDGTRAETALTVPQAAATERVVLQFNGKTGLQIHALEFGADYGDPGHIWSGNARDATLAMKVGGGFLTALGDPGLKDAFIAQVYTLPPQTSGRDGVVRLNVEAEVTEDNCGHDIAGQTIQRTAEGTMRPVSLTLSMPDCDAVGEFLVLKNLLRDLKIASN</sequence>
<accession>A0AAE3NT79</accession>
<comment type="caution">
    <text evidence="3">The sequence shown here is derived from an EMBL/GenBank/DDBJ whole genome shotgun (WGS) entry which is preliminary data.</text>
</comment>